<keyword evidence="3 4" id="KW-0408">Iron</keyword>
<evidence type="ECO:0000256" key="4">
    <source>
        <dbReference type="PROSITE-ProRule" id="PRU00433"/>
    </source>
</evidence>
<accession>A0A2M8P6W2</accession>
<evidence type="ECO:0000259" key="5">
    <source>
        <dbReference type="PROSITE" id="PS51007"/>
    </source>
</evidence>
<keyword evidence="2 4" id="KW-0479">Metal-binding</keyword>
<dbReference type="SUPFAM" id="SSF46626">
    <property type="entry name" value="Cytochrome c"/>
    <property type="match status" value="1"/>
</dbReference>
<feature type="non-terminal residue" evidence="6">
    <location>
        <position position="97"/>
    </location>
</feature>
<dbReference type="Gene3D" id="1.10.760.10">
    <property type="entry name" value="Cytochrome c-like domain"/>
    <property type="match status" value="1"/>
</dbReference>
<feature type="domain" description="Cytochrome c" evidence="5">
    <location>
        <begin position="6"/>
        <end position="85"/>
    </location>
</feature>
<evidence type="ECO:0000256" key="2">
    <source>
        <dbReference type="ARBA" id="ARBA00022723"/>
    </source>
</evidence>
<dbReference type="InterPro" id="IPR009056">
    <property type="entry name" value="Cyt_c-like_dom"/>
</dbReference>
<dbReference type="EMBL" id="PGTM01001026">
    <property type="protein sequence ID" value="PJF33284.1"/>
    <property type="molecule type" value="Genomic_DNA"/>
</dbReference>
<organism evidence="6 7">
    <name type="scientific">Candidatus Thermofonsia Clade 1 bacterium</name>
    <dbReference type="NCBI Taxonomy" id="2364210"/>
    <lineage>
        <taxon>Bacteria</taxon>
        <taxon>Bacillati</taxon>
        <taxon>Chloroflexota</taxon>
        <taxon>Candidatus Thermofontia</taxon>
        <taxon>Candidatus Thermofonsia Clade 1</taxon>
    </lineage>
</organism>
<evidence type="ECO:0000256" key="3">
    <source>
        <dbReference type="ARBA" id="ARBA00023004"/>
    </source>
</evidence>
<dbReference type="Proteomes" id="UP000229681">
    <property type="component" value="Unassembled WGS sequence"/>
</dbReference>
<evidence type="ECO:0000313" key="6">
    <source>
        <dbReference type="EMBL" id="PJF33284.1"/>
    </source>
</evidence>
<name>A0A2M8P6W2_9CHLR</name>
<dbReference type="Pfam" id="PF13442">
    <property type="entry name" value="Cytochrome_CBB3"/>
    <property type="match status" value="1"/>
</dbReference>
<dbReference type="GO" id="GO:0009055">
    <property type="term" value="F:electron transfer activity"/>
    <property type="evidence" value="ECO:0007669"/>
    <property type="project" value="InterPro"/>
</dbReference>
<protein>
    <recommendedName>
        <fullName evidence="5">Cytochrome c domain-containing protein</fullName>
    </recommendedName>
</protein>
<proteinExistence type="predicted"/>
<dbReference type="PROSITE" id="PS51007">
    <property type="entry name" value="CYTC"/>
    <property type="match status" value="1"/>
</dbReference>
<gene>
    <name evidence="6" type="ORF">CUN49_18950</name>
</gene>
<sequence>MRYTPEQIVRGGQIWETRCAACHGAVGKGQANVPDLTEPAYLIAKSDVALFQTLTQGLPKVPNHVFTDLSETDRYAAIAFLRALSWDSADLLLQPPD</sequence>
<keyword evidence="1 4" id="KW-0349">Heme</keyword>
<dbReference type="GO" id="GO:0020037">
    <property type="term" value="F:heme binding"/>
    <property type="evidence" value="ECO:0007669"/>
    <property type="project" value="InterPro"/>
</dbReference>
<dbReference type="AlphaFoldDB" id="A0A2M8P6W2"/>
<evidence type="ECO:0000313" key="7">
    <source>
        <dbReference type="Proteomes" id="UP000229681"/>
    </source>
</evidence>
<comment type="caution">
    <text evidence="6">The sequence shown here is derived from an EMBL/GenBank/DDBJ whole genome shotgun (WGS) entry which is preliminary data.</text>
</comment>
<reference evidence="6 7" key="1">
    <citation type="submission" date="2017-11" db="EMBL/GenBank/DDBJ databases">
        <title>Evolution of Phototrophy in the Chloroflexi Phylum Driven by Horizontal Gene Transfer.</title>
        <authorList>
            <person name="Ward L.M."/>
            <person name="Hemp J."/>
            <person name="Shih P.M."/>
            <person name="Mcglynn S.E."/>
            <person name="Fischer W."/>
        </authorList>
    </citation>
    <scope>NUCLEOTIDE SEQUENCE [LARGE SCALE GENOMIC DNA]</scope>
    <source>
        <strain evidence="6">JP3_13</strain>
    </source>
</reference>
<dbReference type="GO" id="GO:0046872">
    <property type="term" value="F:metal ion binding"/>
    <property type="evidence" value="ECO:0007669"/>
    <property type="project" value="UniProtKB-KW"/>
</dbReference>
<dbReference type="InterPro" id="IPR036909">
    <property type="entry name" value="Cyt_c-like_dom_sf"/>
</dbReference>
<evidence type="ECO:0000256" key="1">
    <source>
        <dbReference type="ARBA" id="ARBA00022617"/>
    </source>
</evidence>